<keyword evidence="4 10" id="KW-1003">Cell membrane</keyword>
<name>A0A1Y6CJP1_9BACT</name>
<proteinExistence type="inferred from homology"/>
<dbReference type="NCBIfam" id="TIGR02138">
    <property type="entry name" value="phosphate_pstC"/>
    <property type="match status" value="1"/>
</dbReference>
<dbReference type="EMBL" id="FWZT01000023">
    <property type="protein sequence ID" value="SMF66893.1"/>
    <property type="molecule type" value="Genomic_DNA"/>
</dbReference>
<organism evidence="12 13">
    <name type="scientific">Pseudobacteriovorax antillogorgiicola</name>
    <dbReference type="NCBI Taxonomy" id="1513793"/>
    <lineage>
        <taxon>Bacteria</taxon>
        <taxon>Pseudomonadati</taxon>
        <taxon>Bdellovibrionota</taxon>
        <taxon>Oligoflexia</taxon>
        <taxon>Oligoflexales</taxon>
        <taxon>Pseudobacteriovoracaceae</taxon>
        <taxon>Pseudobacteriovorax</taxon>
    </lineage>
</organism>
<dbReference type="RefSeq" id="WP_200820787.1">
    <property type="nucleotide sequence ID" value="NZ_FWZT01000023.1"/>
</dbReference>
<comment type="caution">
    <text evidence="10">Lacks conserved residue(s) required for the propagation of feature annotation.</text>
</comment>
<dbReference type="SUPFAM" id="SSF161098">
    <property type="entry name" value="MetI-like"/>
    <property type="match status" value="1"/>
</dbReference>
<dbReference type="STRING" id="1513793.SAMN06296036_12377"/>
<feature type="transmembrane region" description="Helical" evidence="9">
    <location>
        <begin position="254"/>
        <end position="273"/>
    </location>
</feature>
<dbReference type="InterPro" id="IPR000515">
    <property type="entry name" value="MetI-like"/>
</dbReference>
<dbReference type="CDD" id="cd06261">
    <property type="entry name" value="TM_PBP2"/>
    <property type="match status" value="1"/>
</dbReference>
<dbReference type="Pfam" id="PF00528">
    <property type="entry name" value="BPD_transp_1"/>
    <property type="match status" value="1"/>
</dbReference>
<evidence type="ECO:0000259" key="11">
    <source>
        <dbReference type="PROSITE" id="PS50928"/>
    </source>
</evidence>
<keyword evidence="3 9" id="KW-0813">Transport</keyword>
<keyword evidence="7 9" id="KW-1133">Transmembrane helix</keyword>
<feature type="domain" description="ABC transmembrane type-1" evidence="11">
    <location>
        <begin position="66"/>
        <end position="273"/>
    </location>
</feature>
<keyword evidence="5 10" id="KW-0592">Phosphate transport</keyword>
<dbReference type="InterPro" id="IPR011864">
    <property type="entry name" value="Phosphate_PstC"/>
</dbReference>
<sequence>MSLLKSNGFISLLLRLTSLTAGALIILIFAFLVRESWPAFQLGFFKFFTDGTWNPGDGDFNMVPMIIGSLAVAMGAIVIAVPAGVGTAIYMDFYASPWGKRFMRSTIELLAGVPSVIFGFWGLTVIVPLLYQLSPPGANLLGGALVLAVMVVPTVAIFISNGVQSLPASWLIGAEALGLSTASTITKLVLPSIRGSIVSGILISLGRALGETMAVLMVCGNIIKVPTSIFDPIRTLTANIALEMAYALDQHRSALFLSGLLLLLMVFALMAVAQHRALRDSYAP</sequence>
<dbReference type="GO" id="GO:0005315">
    <property type="term" value="F:phosphate transmembrane transporter activity"/>
    <property type="evidence" value="ECO:0007669"/>
    <property type="project" value="InterPro"/>
</dbReference>
<dbReference type="PANTHER" id="PTHR30425:SF1">
    <property type="entry name" value="PHOSPHATE TRANSPORT SYSTEM PERMEASE PROTEIN PSTC"/>
    <property type="match status" value="1"/>
</dbReference>
<feature type="transmembrane region" description="Helical" evidence="9">
    <location>
        <begin position="137"/>
        <end position="159"/>
    </location>
</feature>
<evidence type="ECO:0000313" key="12">
    <source>
        <dbReference type="EMBL" id="SMF66893.1"/>
    </source>
</evidence>
<evidence type="ECO:0000256" key="8">
    <source>
        <dbReference type="ARBA" id="ARBA00023136"/>
    </source>
</evidence>
<dbReference type="GO" id="GO:0006817">
    <property type="term" value="P:phosphate ion transport"/>
    <property type="evidence" value="ECO:0007669"/>
    <property type="project" value="UniProtKB-KW"/>
</dbReference>
<gene>
    <name evidence="12" type="ORF">SAMN06296036_12377</name>
</gene>
<evidence type="ECO:0000256" key="1">
    <source>
        <dbReference type="ARBA" id="ARBA00004651"/>
    </source>
</evidence>
<comment type="similarity">
    <text evidence="2 10">Belongs to the binding-protein-dependent transport system permease family. CysTW subfamily.</text>
</comment>
<evidence type="ECO:0000256" key="6">
    <source>
        <dbReference type="ARBA" id="ARBA00022692"/>
    </source>
</evidence>
<feature type="transmembrane region" description="Helical" evidence="9">
    <location>
        <begin position="12"/>
        <end position="33"/>
    </location>
</feature>
<accession>A0A1Y6CJP1</accession>
<evidence type="ECO:0000256" key="7">
    <source>
        <dbReference type="ARBA" id="ARBA00022989"/>
    </source>
</evidence>
<keyword evidence="13" id="KW-1185">Reference proteome</keyword>
<reference evidence="13" key="1">
    <citation type="submission" date="2017-04" db="EMBL/GenBank/DDBJ databases">
        <authorList>
            <person name="Varghese N."/>
            <person name="Submissions S."/>
        </authorList>
    </citation>
    <scope>NUCLEOTIDE SEQUENCE [LARGE SCALE GENOMIC DNA]</scope>
    <source>
        <strain evidence="13">RKEM611</strain>
    </source>
</reference>
<dbReference type="AlphaFoldDB" id="A0A1Y6CJP1"/>
<comment type="subcellular location">
    <subcellularLocation>
        <location evidence="1 9">Cell membrane</location>
        <topology evidence="1 9">Multi-pass membrane protein</topology>
    </subcellularLocation>
</comment>
<dbReference type="Gene3D" id="1.10.3720.10">
    <property type="entry name" value="MetI-like"/>
    <property type="match status" value="1"/>
</dbReference>
<dbReference type="PANTHER" id="PTHR30425">
    <property type="entry name" value="PHOSPHATE TRANSPORT SYSTEM PERMEASE PROTEIN PST"/>
    <property type="match status" value="1"/>
</dbReference>
<feature type="transmembrane region" description="Helical" evidence="9">
    <location>
        <begin position="65"/>
        <end position="89"/>
    </location>
</feature>
<keyword evidence="6 9" id="KW-0812">Transmembrane</keyword>
<evidence type="ECO:0000313" key="13">
    <source>
        <dbReference type="Proteomes" id="UP000192907"/>
    </source>
</evidence>
<comment type="function">
    <text evidence="10">Part of the binding-protein-dependent transport system for phosphate; probably responsible for the translocation of the substrate across the membrane.</text>
</comment>
<dbReference type="GO" id="GO:0005886">
    <property type="term" value="C:plasma membrane"/>
    <property type="evidence" value="ECO:0007669"/>
    <property type="project" value="UniProtKB-SubCell"/>
</dbReference>
<evidence type="ECO:0000256" key="4">
    <source>
        <dbReference type="ARBA" id="ARBA00022475"/>
    </source>
</evidence>
<evidence type="ECO:0000256" key="3">
    <source>
        <dbReference type="ARBA" id="ARBA00022448"/>
    </source>
</evidence>
<dbReference type="PROSITE" id="PS50928">
    <property type="entry name" value="ABC_TM1"/>
    <property type="match status" value="1"/>
</dbReference>
<dbReference type="InterPro" id="IPR051124">
    <property type="entry name" value="Phosphate_Transport_Permease"/>
</dbReference>
<evidence type="ECO:0000256" key="5">
    <source>
        <dbReference type="ARBA" id="ARBA00022592"/>
    </source>
</evidence>
<dbReference type="InterPro" id="IPR035906">
    <property type="entry name" value="MetI-like_sf"/>
</dbReference>
<feature type="transmembrane region" description="Helical" evidence="9">
    <location>
        <begin position="109"/>
        <end position="131"/>
    </location>
</feature>
<evidence type="ECO:0000256" key="2">
    <source>
        <dbReference type="ARBA" id="ARBA00007069"/>
    </source>
</evidence>
<protein>
    <recommendedName>
        <fullName evidence="10">Phosphate transport system permease protein</fullName>
    </recommendedName>
</protein>
<keyword evidence="8 9" id="KW-0472">Membrane</keyword>
<evidence type="ECO:0000256" key="10">
    <source>
        <dbReference type="RuleBase" id="RU363054"/>
    </source>
</evidence>
<evidence type="ECO:0000256" key="9">
    <source>
        <dbReference type="RuleBase" id="RU363032"/>
    </source>
</evidence>
<dbReference type="Proteomes" id="UP000192907">
    <property type="component" value="Unassembled WGS sequence"/>
</dbReference>